<organism evidence="2 3">
    <name type="scientific">Octopus vulgaris</name>
    <name type="common">Common octopus</name>
    <dbReference type="NCBI Taxonomy" id="6645"/>
    <lineage>
        <taxon>Eukaryota</taxon>
        <taxon>Metazoa</taxon>
        <taxon>Spiralia</taxon>
        <taxon>Lophotrochozoa</taxon>
        <taxon>Mollusca</taxon>
        <taxon>Cephalopoda</taxon>
        <taxon>Coleoidea</taxon>
        <taxon>Octopodiformes</taxon>
        <taxon>Octopoda</taxon>
        <taxon>Incirrata</taxon>
        <taxon>Octopodidae</taxon>
        <taxon>Octopus</taxon>
    </lineage>
</organism>
<keyword evidence="1" id="KW-0472">Membrane</keyword>
<evidence type="ECO:0000313" key="3">
    <source>
        <dbReference type="Proteomes" id="UP001162480"/>
    </source>
</evidence>
<keyword evidence="1" id="KW-1133">Transmembrane helix</keyword>
<feature type="transmembrane region" description="Helical" evidence="1">
    <location>
        <begin position="12"/>
        <end position="33"/>
    </location>
</feature>
<keyword evidence="1" id="KW-0812">Transmembrane</keyword>
<name>A0AA36EZK3_OCTVU</name>
<proteinExistence type="predicted"/>
<accession>A0AA36EZK3</accession>
<evidence type="ECO:0000256" key="1">
    <source>
        <dbReference type="SAM" id="Phobius"/>
    </source>
</evidence>
<reference evidence="2" key="1">
    <citation type="submission" date="2023-08" db="EMBL/GenBank/DDBJ databases">
        <authorList>
            <person name="Alioto T."/>
            <person name="Alioto T."/>
            <person name="Gomez Garrido J."/>
        </authorList>
    </citation>
    <scope>NUCLEOTIDE SEQUENCE</scope>
</reference>
<protein>
    <submittedName>
        <fullName evidence="2">Uncharacterized protein</fullName>
    </submittedName>
</protein>
<dbReference type="EMBL" id="OX597815">
    <property type="protein sequence ID" value="CAI9717965.1"/>
    <property type="molecule type" value="Genomic_DNA"/>
</dbReference>
<evidence type="ECO:0000313" key="2">
    <source>
        <dbReference type="EMBL" id="CAI9717965.1"/>
    </source>
</evidence>
<keyword evidence="3" id="KW-1185">Reference proteome</keyword>
<gene>
    <name evidence="2" type="ORF">OCTVUL_1B010126</name>
</gene>
<dbReference type="Proteomes" id="UP001162480">
    <property type="component" value="Chromosome 2"/>
</dbReference>
<sequence length="72" mass="8316">MKIETNYISEFVPSSAILANLAIVVATDIRFLIFFNNYQLIWQDGKQFEEYVWGETEVAVMDACRISKALYS</sequence>
<dbReference type="AlphaFoldDB" id="A0AA36EZK3"/>